<organism evidence="3 4">
    <name type="scientific">Stylonychia lemnae</name>
    <name type="common">Ciliate</name>
    <dbReference type="NCBI Taxonomy" id="5949"/>
    <lineage>
        <taxon>Eukaryota</taxon>
        <taxon>Sar</taxon>
        <taxon>Alveolata</taxon>
        <taxon>Ciliophora</taxon>
        <taxon>Intramacronucleata</taxon>
        <taxon>Spirotrichea</taxon>
        <taxon>Stichotrichia</taxon>
        <taxon>Sporadotrichida</taxon>
        <taxon>Oxytrichidae</taxon>
        <taxon>Stylonychinae</taxon>
        <taxon>Stylonychia</taxon>
    </lineage>
</organism>
<dbReference type="PANTHER" id="PTHR28627:SF1">
    <property type="entry name" value="CYTOCHROME C OXIDASE ASSEMBLY FACTOR 5"/>
    <property type="match status" value="1"/>
</dbReference>
<dbReference type="InParanoid" id="A0A078A0B9"/>
<evidence type="ECO:0000313" key="3">
    <source>
        <dbReference type="EMBL" id="CDW75590.1"/>
    </source>
</evidence>
<accession>A0A078A0B9</accession>
<dbReference type="GO" id="GO:0005739">
    <property type="term" value="C:mitochondrion"/>
    <property type="evidence" value="ECO:0007669"/>
    <property type="project" value="TreeGrafter"/>
</dbReference>
<evidence type="ECO:0000256" key="1">
    <source>
        <dbReference type="ARBA" id="ARBA00007785"/>
    </source>
</evidence>
<keyword evidence="4" id="KW-1185">Reference proteome</keyword>
<gene>
    <name evidence="3" type="primary">Contig5628.g6030</name>
    <name evidence="3" type="ORF">STYLEM_4580</name>
</gene>
<dbReference type="PANTHER" id="PTHR28627">
    <property type="entry name" value="CYTOCHROME C OXIDASE ASSEMBLY FACTOR 5"/>
    <property type="match status" value="1"/>
</dbReference>
<dbReference type="EMBL" id="CCKQ01004433">
    <property type="protein sequence ID" value="CDW75590.1"/>
    <property type="molecule type" value="Genomic_DNA"/>
</dbReference>
<evidence type="ECO:0000256" key="2">
    <source>
        <dbReference type="ARBA" id="ARBA00023157"/>
    </source>
</evidence>
<sequence>MTQYVKQVWEKVFEPDHEKHPKLCQESREMFKSCVKESHCFKNTEDFKKCAQEDINSECIPYRVDFFRCKRFMIDRTKDFRRDPRHGI</sequence>
<protein>
    <recommendedName>
        <fullName evidence="5">Cytochrome c oxidase assembly factor 5</fullName>
    </recommendedName>
</protein>
<comment type="similarity">
    <text evidence="1">Belongs to the PET191 family.</text>
</comment>
<dbReference type="InterPro" id="IPR018793">
    <property type="entry name" value="Cyt_c_oxidase_assmbl_Pet191"/>
</dbReference>
<dbReference type="AlphaFoldDB" id="A0A078A0B9"/>
<reference evidence="3 4" key="1">
    <citation type="submission" date="2014-06" db="EMBL/GenBank/DDBJ databases">
        <authorList>
            <person name="Swart Estienne"/>
        </authorList>
    </citation>
    <scope>NUCLEOTIDE SEQUENCE [LARGE SCALE GENOMIC DNA]</scope>
    <source>
        <strain evidence="3 4">130c</strain>
    </source>
</reference>
<dbReference type="Pfam" id="PF10203">
    <property type="entry name" value="Pet191_N"/>
    <property type="match status" value="1"/>
</dbReference>
<dbReference type="GO" id="GO:0033617">
    <property type="term" value="P:mitochondrial respiratory chain complex IV assembly"/>
    <property type="evidence" value="ECO:0007669"/>
    <property type="project" value="TreeGrafter"/>
</dbReference>
<dbReference type="Proteomes" id="UP000039865">
    <property type="component" value="Unassembled WGS sequence"/>
</dbReference>
<evidence type="ECO:0000313" key="4">
    <source>
        <dbReference type="Proteomes" id="UP000039865"/>
    </source>
</evidence>
<name>A0A078A0B9_STYLE</name>
<dbReference type="OMA" id="IRHDWYV"/>
<evidence type="ECO:0008006" key="5">
    <source>
        <dbReference type="Google" id="ProtNLM"/>
    </source>
</evidence>
<proteinExistence type="inferred from homology"/>
<keyword evidence="2" id="KW-1015">Disulfide bond</keyword>